<accession>A0ACC5QZ82</accession>
<proteinExistence type="predicted"/>
<gene>
    <name evidence="1" type="ORF">JHL16_04760</name>
</gene>
<protein>
    <submittedName>
        <fullName evidence="1">DUF1109 family protein</fullName>
    </submittedName>
</protein>
<evidence type="ECO:0000313" key="2">
    <source>
        <dbReference type="Proteomes" id="UP000616151"/>
    </source>
</evidence>
<reference evidence="1" key="1">
    <citation type="submission" date="2021-01" db="EMBL/GenBank/DDBJ databases">
        <authorList>
            <person name="Sun Q."/>
        </authorList>
    </citation>
    <scope>NUCLEOTIDE SEQUENCE</scope>
    <source>
        <strain evidence="1">YIM B02566</strain>
    </source>
</reference>
<comment type="caution">
    <text evidence="1">The sequence shown here is derived from an EMBL/GenBank/DDBJ whole genome shotgun (WGS) entry which is preliminary data.</text>
</comment>
<dbReference type="EMBL" id="JAENHL010000006">
    <property type="protein sequence ID" value="MBK1865652.1"/>
    <property type="molecule type" value="Genomic_DNA"/>
</dbReference>
<organism evidence="1 2">
    <name type="scientific">Taklimakanibacter albus</name>
    <dbReference type="NCBI Taxonomy" id="2800327"/>
    <lineage>
        <taxon>Bacteria</taxon>
        <taxon>Pseudomonadati</taxon>
        <taxon>Pseudomonadota</taxon>
        <taxon>Alphaproteobacteria</taxon>
        <taxon>Hyphomicrobiales</taxon>
        <taxon>Aestuariivirgaceae</taxon>
        <taxon>Taklimakanibacter</taxon>
    </lineage>
</organism>
<keyword evidence="2" id="KW-1185">Reference proteome</keyword>
<sequence length="212" mass="22519">MRTDDLIEALVQDRAAVAGKPRGALSVALVGGALIAAILFLTVLGYRPDIAAAAETYRFLFKFVFTLTLAATTIWLIFTIVRPEAVPGLRLLALAAAPVLIILAVVAELSVMPSSTWLPRLIGKNWWFCLTVIPSLAIVPLAAFLMALRRAAPADPGLAGALAGLASGAIAATLYASHCTDDSPLFVLTWYSLAIGIVTIVGYFAGRRWLAW</sequence>
<name>A0ACC5QZ82_9HYPH</name>
<dbReference type="Proteomes" id="UP000616151">
    <property type="component" value="Unassembled WGS sequence"/>
</dbReference>
<evidence type="ECO:0000313" key="1">
    <source>
        <dbReference type="EMBL" id="MBK1865652.1"/>
    </source>
</evidence>